<comment type="similarity">
    <text evidence="1">Belongs to the 'phage' integrase family.</text>
</comment>
<dbReference type="Gene3D" id="1.10.443.10">
    <property type="entry name" value="Intergrase catalytic core"/>
    <property type="match status" value="1"/>
</dbReference>
<dbReference type="SUPFAM" id="SSF56349">
    <property type="entry name" value="DNA breaking-rejoining enzymes"/>
    <property type="match status" value="1"/>
</dbReference>
<keyword evidence="3 5" id="KW-0238">DNA-binding</keyword>
<evidence type="ECO:0000256" key="2">
    <source>
        <dbReference type="ARBA" id="ARBA00022908"/>
    </source>
</evidence>
<dbReference type="GO" id="GO:0003677">
    <property type="term" value="F:DNA binding"/>
    <property type="evidence" value="ECO:0007669"/>
    <property type="project" value="UniProtKB-UniRule"/>
</dbReference>
<comment type="caution">
    <text evidence="8">The sequence shown here is derived from an EMBL/GenBank/DDBJ whole genome shotgun (WGS) entry which is preliminary data.</text>
</comment>
<keyword evidence="4" id="KW-0233">DNA recombination</keyword>
<evidence type="ECO:0000256" key="4">
    <source>
        <dbReference type="ARBA" id="ARBA00023172"/>
    </source>
</evidence>
<feature type="domain" description="Tyr recombinase" evidence="6">
    <location>
        <begin position="99"/>
        <end position="312"/>
    </location>
</feature>
<evidence type="ECO:0000256" key="5">
    <source>
        <dbReference type="PROSITE-ProRule" id="PRU01248"/>
    </source>
</evidence>
<dbReference type="InterPro" id="IPR011946">
    <property type="entry name" value="Integrase_integron-type"/>
</dbReference>
<dbReference type="InterPro" id="IPR050090">
    <property type="entry name" value="Tyrosine_recombinase_XerCD"/>
</dbReference>
<dbReference type="NCBIfam" id="TIGR02249">
    <property type="entry name" value="integrase_gron"/>
    <property type="match status" value="1"/>
</dbReference>
<keyword evidence="2" id="KW-0229">DNA integration</keyword>
<evidence type="ECO:0000259" key="6">
    <source>
        <dbReference type="PROSITE" id="PS51898"/>
    </source>
</evidence>
<reference evidence="8 9" key="1">
    <citation type="submission" date="2014-02" db="EMBL/GenBank/DDBJ databases">
        <title>The small core and large imbalanced accessory genome model reveals a collaborative survival strategy of Sorangium cellulosum strains in nature.</title>
        <authorList>
            <person name="Han K."/>
            <person name="Peng R."/>
            <person name="Blom J."/>
            <person name="Li Y.-Z."/>
        </authorList>
    </citation>
    <scope>NUCLEOTIDE SEQUENCE [LARGE SCALE GENOMIC DNA]</scope>
    <source>
        <strain evidence="8 9">So0008-312</strain>
    </source>
</reference>
<dbReference type="PROSITE" id="PS51898">
    <property type="entry name" value="TYR_RECOMBINASE"/>
    <property type="match status" value="1"/>
</dbReference>
<accession>A0A150QHK6</accession>
<dbReference type="EMBL" id="JEMA01000681">
    <property type="protein sequence ID" value="KYF67138.1"/>
    <property type="molecule type" value="Genomic_DNA"/>
</dbReference>
<dbReference type="PANTHER" id="PTHR30349:SF64">
    <property type="entry name" value="PROPHAGE INTEGRASE INTD-RELATED"/>
    <property type="match status" value="1"/>
</dbReference>
<evidence type="ECO:0000313" key="9">
    <source>
        <dbReference type="Proteomes" id="UP000075260"/>
    </source>
</evidence>
<dbReference type="GO" id="GO:0015074">
    <property type="term" value="P:DNA integration"/>
    <property type="evidence" value="ECO:0007669"/>
    <property type="project" value="UniProtKB-KW"/>
</dbReference>
<dbReference type="OrthoDB" id="9801717at2"/>
<dbReference type="Pfam" id="PF13495">
    <property type="entry name" value="Phage_int_SAM_4"/>
    <property type="match status" value="1"/>
</dbReference>
<dbReference type="InterPro" id="IPR013762">
    <property type="entry name" value="Integrase-like_cat_sf"/>
</dbReference>
<evidence type="ECO:0000313" key="8">
    <source>
        <dbReference type="EMBL" id="KYF67138.1"/>
    </source>
</evidence>
<dbReference type="InterPro" id="IPR004107">
    <property type="entry name" value="Integrase_SAM-like_N"/>
</dbReference>
<dbReference type="Gene3D" id="1.10.150.130">
    <property type="match status" value="1"/>
</dbReference>
<dbReference type="InterPro" id="IPR011010">
    <property type="entry name" value="DNA_brk_join_enz"/>
</dbReference>
<dbReference type="Pfam" id="PF00589">
    <property type="entry name" value="Phage_integrase"/>
    <property type="match status" value="1"/>
</dbReference>
<feature type="domain" description="Core-binding (CB)" evidence="7">
    <location>
        <begin position="1"/>
        <end position="81"/>
    </location>
</feature>
<dbReference type="Proteomes" id="UP000075260">
    <property type="component" value="Unassembled WGS sequence"/>
</dbReference>
<evidence type="ECO:0000259" key="7">
    <source>
        <dbReference type="PROSITE" id="PS51900"/>
    </source>
</evidence>
<dbReference type="PROSITE" id="PS51900">
    <property type="entry name" value="CB"/>
    <property type="match status" value="1"/>
</dbReference>
<proteinExistence type="inferred from homology"/>
<dbReference type="PANTHER" id="PTHR30349">
    <property type="entry name" value="PHAGE INTEGRASE-RELATED"/>
    <property type="match status" value="1"/>
</dbReference>
<dbReference type="InterPro" id="IPR002104">
    <property type="entry name" value="Integrase_catalytic"/>
</dbReference>
<dbReference type="AlphaFoldDB" id="A0A150QHK6"/>
<dbReference type="InterPro" id="IPR044068">
    <property type="entry name" value="CB"/>
</dbReference>
<dbReference type="GO" id="GO:0006310">
    <property type="term" value="P:DNA recombination"/>
    <property type="evidence" value="ECO:0007669"/>
    <property type="project" value="UniProtKB-KW"/>
</dbReference>
<protein>
    <submittedName>
        <fullName evidence="8">Integrase</fullName>
    </submittedName>
</protein>
<organism evidence="8 9">
    <name type="scientific">Sorangium cellulosum</name>
    <name type="common">Polyangium cellulosum</name>
    <dbReference type="NCBI Taxonomy" id="56"/>
    <lineage>
        <taxon>Bacteria</taxon>
        <taxon>Pseudomonadati</taxon>
        <taxon>Myxococcota</taxon>
        <taxon>Polyangia</taxon>
        <taxon>Polyangiales</taxon>
        <taxon>Polyangiaceae</taxon>
        <taxon>Sorangium</taxon>
    </lineage>
</organism>
<sequence>MTLIEAVRATIRRLHYSPRTEEAYVHWIRAFIRFHHGKHPRQMGAEEVTAFLNDLAVARRSAASTQNQALCALLFLYKRVLDLQIPRLEALERARRPEHLPTVLSRKDALTLLEHLIPPFRLIGELLYGSGLRLLEALSIRVKDVDLDRRQIMVRRGKGQHDRPALLPARARDELQAQLNAVAQRHKKELAAGRGEVDLPHALRAKMPGAATSLAWQYLFPASRPCTDPATGRQVLYHLHESAVQRAVNDAGRASGLTKRATCHTLRHSFATHLLEAGTDIRTIQTLLGHKDVRTTMIYTHIVDRGPLGVISPLDR</sequence>
<evidence type="ECO:0000256" key="1">
    <source>
        <dbReference type="ARBA" id="ARBA00008857"/>
    </source>
</evidence>
<dbReference type="InterPro" id="IPR010998">
    <property type="entry name" value="Integrase_recombinase_N"/>
</dbReference>
<dbReference type="RefSeq" id="WP_061610048.1">
    <property type="nucleotide sequence ID" value="NZ_JEMA01000681.1"/>
</dbReference>
<name>A0A150QHK6_SORCE</name>
<evidence type="ECO:0000256" key="3">
    <source>
        <dbReference type="ARBA" id="ARBA00023125"/>
    </source>
</evidence>
<gene>
    <name evidence="8" type="ORF">BE15_43475</name>
</gene>